<evidence type="ECO:0000313" key="2">
    <source>
        <dbReference type="EMBL" id="EHH15987.1"/>
    </source>
</evidence>
<dbReference type="InterPro" id="IPR038954">
    <property type="entry name" value="CSNKA2IP"/>
</dbReference>
<dbReference type="HOGENOM" id="CLU_1158683_0_0_1"/>
<feature type="compositionally biased region" description="Polar residues" evidence="1">
    <location>
        <begin position="202"/>
        <end position="217"/>
    </location>
</feature>
<dbReference type="EMBL" id="CM001254">
    <property type="protein sequence ID" value="EHH15987.1"/>
    <property type="molecule type" value="Genomic_DNA"/>
</dbReference>
<dbReference type="PANTHER" id="PTHR35825">
    <property type="entry name" value="CASEIN KINASE II SUBUNIT ALPHA PRIME-INTERACTING PROTEIN"/>
    <property type="match status" value="1"/>
</dbReference>
<proteinExistence type="predicted"/>
<protein>
    <submittedName>
        <fullName evidence="2">Uncharacterized protein</fullName>
    </submittedName>
</protein>
<feature type="region of interest" description="Disordered" evidence="1">
    <location>
        <begin position="196"/>
        <end position="217"/>
    </location>
</feature>
<name>G7MJU2_MACMU</name>
<dbReference type="Proteomes" id="UP000013456">
    <property type="component" value="Chromosome 2"/>
</dbReference>
<dbReference type="PANTHER" id="PTHR35825:SF2">
    <property type="entry name" value="CASEIN KINASE II SUBUNIT ALPHA'-INTERACTING PROTEIN"/>
    <property type="match status" value="1"/>
</dbReference>
<sequence length="235" mass="26859">MRGRPNPHPGPRLSSNYVVCLACASCIKSPCNHFRGKKNPRCATLSVIPTPEANSEGKIEVKLVLVLSLPETFSSCLPFPVKENQPNEAPEDNLEGVEKTPQFFQPSERDIQGLNMKQKWWTVAPENKVIGQQPQAIDWLFYVKKKNSQPQSLLPSKECVTLTLSRRAFPKVRSYHRLPAGVSWLEFICSKDYQLHPRKPSRSQSSSLKTKPVRNNNTVKWRKRANTLFKFFRTK</sequence>
<reference evidence="2" key="1">
    <citation type="journal article" date="2011" name="Nat. Biotechnol.">
        <title>Genome sequencing and comparison of two nonhuman primate animal models, the cynomolgus and Chinese rhesus macaques.</title>
        <authorList>
            <person name="Yan G."/>
            <person name="Zhang G."/>
            <person name="Fang X."/>
            <person name="Zhang Y."/>
            <person name="Li C."/>
            <person name="Ling F."/>
            <person name="Cooper D.N."/>
            <person name="Li Q."/>
            <person name="Li Y."/>
            <person name="van Gool A.J."/>
            <person name="Du H."/>
            <person name="Chen J."/>
            <person name="Chen R."/>
            <person name="Zhang P."/>
            <person name="Huang Z."/>
            <person name="Thompson J.R."/>
            <person name="Meng Y."/>
            <person name="Bai Y."/>
            <person name="Wang J."/>
            <person name="Zhuo M."/>
            <person name="Wang T."/>
            <person name="Huang Y."/>
            <person name="Wei L."/>
            <person name="Li J."/>
            <person name="Wang Z."/>
            <person name="Hu H."/>
            <person name="Yang P."/>
            <person name="Le L."/>
            <person name="Stenson P.D."/>
            <person name="Li B."/>
            <person name="Liu X."/>
            <person name="Ball E.V."/>
            <person name="An N."/>
            <person name="Huang Q."/>
            <person name="Zhang Y."/>
            <person name="Fan W."/>
            <person name="Zhang X."/>
            <person name="Li Y."/>
            <person name="Wang W."/>
            <person name="Katze M.G."/>
            <person name="Su B."/>
            <person name="Nielsen R."/>
            <person name="Yang H."/>
            <person name="Wang J."/>
            <person name="Wang X."/>
            <person name="Wang J."/>
        </authorList>
    </citation>
    <scope>NUCLEOTIDE SEQUENCE [LARGE SCALE GENOMIC DNA]</scope>
    <source>
        <strain evidence="2">CR-5</strain>
    </source>
</reference>
<gene>
    <name evidence="2" type="ORF">EGK_11205</name>
</gene>
<accession>G7MJU2</accession>
<evidence type="ECO:0000256" key="1">
    <source>
        <dbReference type="SAM" id="MobiDB-lite"/>
    </source>
</evidence>
<dbReference type="AlphaFoldDB" id="G7MJU2"/>
<organism evidence="2">
    <name type="scientific">Macaca mulatta</name>
    <name type="common">Rhesus macaque</name>
    <dbReference type="NCBI Taxonomy" id="9544"/>
    <lineage>
        <taxon>Eukaryota</taxon>
        <taxon>Metazoa</taxon>
        <taxon>Chordata</taxon>
        <taxon>Craniata</taxon>
        <taxon>Vertebrata</taxon>
        <taxon>Euteleostomi</taxon>
        <taxon>Mammalia</taxon>
        <taxon>Eutheria</taxon>
        <taxon>Euarchontoglires</taxon>
        <taxon>Primates</taxon>
        <taxon>Haplorrhini</taxon>
        <taxon>Catarrhini</taxon>
        <taxon>Cercopithecidae</taxon>
        <taxon>Cercopithecinae</taxon>
        <taxon>Macaca</taxon>
    </lineage>
</organism>